<dbReference type="Proteomes" id="UP000188533">
    <property type="component" value="Unassembled WGS sequence"/>
</dbReference>
<reference evidence="1 2" key="2">
    <citation type="submission" date="2017-02" db="EMBL/GenBank/DDBJ databases">
        <title>A genome survey and senescence transcriptome analysis in Lentinula edodes.</title>
        <authorList>
            <person name="Sakamoto Y."/>
            <person name="Nakade K."/>
            <person name="Sato S."/>
            <person name="Yoshida Y."/>
            <person name="Miyazaki K."/>
            <person name="Natsume S."/>
            <person name="Konno N."/>
        </authorList>
    </citation>
    <scope>NUCLEOTIDE SEQUENCE [LARGE SCALE GENOMIC DNA]</scope>
    <source>
        <strain evidence="1 2">NBRC 111202</strain>
    </source>
</reference>
<gene>
    <name evidence="1" type="ORF">LENED_012264</name>
</gene>
<protein>
    <submittedName>
        <fullName evidence="1">Uncharacterized protein</fullName>
    </submittedName>
</protein>
<dbReference type="AlphaFoldDB" id="A0A1Q3ES59"/>
<name>A0A1Q3ES59_LENED</name>
<organism evidence="1 2">
    <name type="scientific">Lentinula edodes</name>
    <name type="common">Shiitake mushroom</name>
    <name type="synonym">Lentinus edodes</name>
    <dbReference type="NCBI Taxonomy" id="5353"/>
    <lineage>
        <taxon>Eukaryota</taxon>
        <taxon>Fungi</taxon>
        <taxon>Dikarya</taxon>
        <taxon>Basidiomycota</taxon>
        <taxon>Agaricomycotina</taxon>
        <taxon>Agaricomycetes</taxon>
        <taxon>Agaricomycetidae</taxon>
        <taxon>Agaricales</taxon>
        <taxon>Marasmiineae</taxon>
        <taxon>Omphalotaceae</taxon>
        <taxon>Lentinula</taxon>
    </lineage>
</organism>
<dbReference type="EMBL" id="BDGU01001528">
    <property type="protein sequence ID" value="GAW10039.1"/>
    <property type="molecule type" value="Genomic_DNA"/>
</dbReference>
<evidence type="ECO:0000313" key="1">
    <source>
        <dbReference type="EMBL" id="GAW10039.1"/>
    </source>
</evidence>
<keyword evidence="2" id="KW-1185">Reference proteome</keyword>
<reference evidence="1 2" key="1">
    <citation type="submission" date="2016-08" db="EMBL/GenBank/DDBJ databases">
        <authorList>
            <consortium name="Lentinula edodes genome sequencing consortium"/>
            <person name="Sakamoto Y."/>
            <person name="Nakade K."/>
            <person name="Sato S."/>
            <person name="Yoshida Y."/>
            <person name="Miyazaki K."/>
            <person name="Natsume S."/>
            <person name="Konno N."/>
        </authorList>
    </citation>
    <scope>NUCLEOTIDE SEQUENCE [LARGE SCALE GENOMIC DNA]</scope>
    <source>
        <strain evidence="1 2">NBRC 111202</strain>
    </source>
</reference>
<accession>A0A1Q3ES59</accession>
<sequence length="113" mass="12981">MSLVSFQSKSQPLTVRWYGCTAEGKEEDEEREVLYVLVKSIFGEGANKGEDTLETVGVYELKIRECCPSCKYPGSSDSKFMLRFIPRICWALYGPISFKRFEKPLEYKRSSNS</sequence>
<evidence type="ECO:0000313" key="2">
    <source>
        <dbReference type="Proteomes" id="UP000188533"/>
    </source>
</evidence>
<comment type="caution">
    <text evidence="1">The sequence shown here is derived from an EMBL/GenBank/DDBJ whole genome shotgun (WGS) entry which is preliminary data.</text>
</comment>
<proteinExistence type="predicted"/>